<dbReference type="GO" id="GO:0015677">
    <property type="term" value="P:copper ion import"/>
    <property type="evidence" value="ECO:0007669"/>
    <property type="project" value="TreeGrafter"/>
</dbReference>
<gene>
    <name evidence="3" type="ORF">QDX21_06730</name>
</gene>
<keyword evidence="1" id="KW-0560">Oxidoreductase</keyword>
<reference evidence="3 4" key="1">
    <citation type="submission" date="2023-03" db="EMBL/GenBank/DDBJ databases">
        <title>Complete genome sequences of several Auritidibacter ignavus strains isolated from ear infections.</title>
        <authorList>
            <person name="Baehr T."/>
            <person name="Baumhoegger A.M."/>
        </authorList>
    </citation>
    <scope>NUCLEOTIDE SEQUENCE [LARGE SCALE GENOMIC DNA]</scope>
    <source>
        <strain evidence="3 4">BABAE-6</strain>
    </source>
</reference>
<evidence type="ECO:0000256" key="1">
    <source>
        <dbReference type="ARBA" id="ARBA00023002"/>
    </source>
</evidence>
<sequence>MTLSRPDSVTRFGILGAGRAGTALARVAHQAGFEVDIAASRPPRALKYHLAQYAPHAHAVEADEIAAEVDLVVLMVPQEDLDDVDPETLSGVVLVDATNRWEEEPLPAWLQALRSEGLSSSEAVAAHFSSTLAVVKALNHISHWDLDAADRFTATPRRASALATDVPQVATLVAGMLDQLGFAPVTLPNLASGWVLETGEKLFNRPMDAEVMIDELRYLLPGSRQD</sequence>
<accession>A0AAJ6AHC5</accession>
<dbReference type="AlphaFoldDB" id="A0AAJ6AHC5"/>
<dbReference type="InterPro" id="IPR051267">
    <property type="entry name" value="STEAP_metalloreductase"/>
</dbReference>
<organism evidence="3 4">
    <name type="scientific">Auritidibacter ignavus</name>
    <dbReference type="NCBI Taxonomy" id="678932"/>
    <lineage>
        <taxon>Bacteria</taxon>
        <taxon>Bacillati</taxon>
        <taxon>Actinomycetota</taxon>
        <taxon>Actinomycetes</taxon>
        <taxon>Micrococcales</taxon>
        <taxon>Micrococcaceae</taxon>
        <taxon>Auritidibacter</taxon>
    </lineage>
</organism>
<protein>
    <submittedName>
        <fullName evidence="3">NAD(P)-binding domain-containing protein</fullName>
    </submittedName>
</protein>
<dbReference type="PANTHER" id="PTHR14239">
    <property type="entry name" value="DUDULIN-RELATED"/>
    <property type="match status" value="1"/>
</dbReference>
<evidence type="ECO:0000313" key="4">
    <source>
        <dbReference type="Proteomes" id="UP001224674"/>
    </source>
</evidence>
<name>A0AAJ6AHC5_9MICC</name>
<dbReference type="PANTHER" id="PTHR14239:SF0">
    <property type="entry name" value="F420-DEPENDENT NADP REDUCTASE"/>
    <property type="match status" value="1"/>
</dbReference>
<dbReference type="EMBL" id="CP122566">
    <property type="protein sequence ID" value="WGH92042.1"/>
    <property type="molecule type" value="Genomic_DNA"/>
</dbReference>
<feature type="domain" description="Pyrroline-5-carboxylate reductase catalytic N-terminal" evidence="2">
    <location>
        <begin position="12"/>
        <end position="99"/>
    </location>
</feature>
<evidence type="ECO:0000259" key="2">
    <source>
        <dbReference type="Pfam" id="PF03807"/>
    </source>
</evidence>
<dbReference type="SUPFAM" id="SSF51735">
    <property type="entry name" value="NAD(P)-binding Rossmann-fold domains"/>
    <property type="match status" value="1"/>
</dbReference>
<dbReference type="InterPro" id="IPR036291">
    <property type="entry name" value="NAD(P)-bd_dom_sf"/>
</dbReference>
<dbReference type="InterPro" id="IPR028939">
    <property type="entry name" value="P5C_Rdtase_cat_N"/>
</dbReference>
<dbReference type="Gene3D" id="3.40.50.720">
    <property type="entry name" value="NAD(P)-binding Rossmann-like Domain"/>
    <property type="match status" value="1"/>
</dbReference>
<keyword evidence="4" id="KW-1185">Reference proteome</keyword>
<dbReference type="Proteomes" id="UP001224674">
    <property type="component" value="Chromosome"/>
</dbReference>
<evidence type="ECO:0000313" key="3">
    <source>
        <dbReference type="EMBL" id="WGH92042.1"/>
    </source>
</evidence>
<dbReference type="GO" id="GO:0008823">
    <property type="term" value="F:cupric reductase (NADH) activity"/>
    <property type="evidence" value="ECO:0007669"/>
    <property type="project" value="TreeGrafter"/>
</dbReference>
<proteinExistence type="predicted"/>
<dbReference type="GO" id="GO:0052851">
    <property type="term" value="F:ferric-chelate reductase (NADPH) activity"/>
    <property type="evidence" value="ECO:0007669"/>
    <property type="project" value="TreeGrafter"/>
</dbReference>
<dbReference type="RefSeq" id="WP_279674309.1">
    <property type="nucleotide sequence ID" value="NZ_CP122566.1"/>
</dbReference>
<dbReference type="Pfam" id="PF03807">
    <property type="entry name" value="F420_oxidored"/>
    <property type="match status" value="1"/>
</dbReference>
<dbReference type="GO" id="GO:0005886">
    <property type="term" value="C:plasma membrane"/>
    <property type="evidence" value="ECO:0007669"/>
    <property type="project" value="TreeGrafter"/>
</dbReference>